<accession>A0AAU7YDA3</accession>
<dbReference type="AlphaFoldDB" id="A0AAU7YDA3"/>
<evidence type="ECO:0000313" key="1">
    <source>
        <dbReference type="EMBL" id="XBY66924.1"/>
    </source>
</evidence>
<dbReference type="RefSeq" id="WP_350448580.1">
    <property type="nucleotide sequence ID" value="NZ_CP158373.1"/>
</dbReference>
<evidence type="ECO:0008006" key="2">
    <source>
        <dbReference type="Google" id="ProtNLM"/>
    </source>
</evidence>
<dbReference type="EMBL" id="CP158373">
    <property type="protein sequence ID" value="XBY66924.1"/>
    <property type="molecule type" value="Genomic_DNA"/>
</dbReference>
<reference evidence="1" key="1">
    <citation type="submission" date="2023-08" db="EMBL/GenBank/DDBJ databases">
        <title>Increased levels of nutrients transform a symbiont into a lethal pathobiont.</title>
        <authorList>
            <person name="Lachnit T."/>
            <person name="Ulrich L."/>
            <person name="Willmer F.M."/>
            <person name="Hasenbein T."/>
            <person name="Steiner L.X."/>
            <person name="Wolters M."/>
            <person name="Herbst E.M."/>
            <person name="Deines P."/>
        </authorList>
    </citation>
    <scope>NUCLEOTIDE SEQUENCE</scope>
    <source>
        <strain evidence="1">T3</strain>
    </source>
</reference>
<sequence length="154" mass="16911">MTEASAANPGSLASLIWFWYGEEEYRRLILLGELGPALQFLAGDAEWQLANIGCCADCDLWSSYLDHLVAFVEGFPPRLQPRAHGQLQALLAACMTLSHGAYVNLEGNNFEHPEWAPLRTAAQGALALLGWQEIEADMPALVEDCRAALEKWPG</sequence>
<name>A0AAU7YDA3_9PSED</name>
<protein>
    <recommendedName>
        <fullName evidence="2">DUF924 domain-containing protein</fullName>
    </recommendedName>
</protein>
<organism evidence="1">
    <name type="scientific">Pseudomonas solani</name>
    <dbReference type="NCBI Taxonomy" id="2731552"/>
    <lineage>
        <taxon>Bacteria</taxon>
        <taxon>Pseudomonadati</taxon>
        <taxon>Pseudomonadota</taxon>
        <taxon>Gammaproteobacteria</taxon>
        <taxon>Pseudomonadales</taxon>
        <taxon>Pseudomonadaceae</taxon>
        <taxon>Pseudomonas</taxon>
    </lineage>
</organism>
<proteinExistence type="predicted"/>
<gene>
    <name evidence="1" type="ORF">ABS648_14495</name>
</gene>